<dbReference type="Proteomes" id="UP000249177">
    <property type="component" value="Unassembled WGS sequence"/>
</dbReference>
<organism evidence="2 3">
    <name type="scientific">Flavobacterium aquariorum</name>
    <dbReference type="NCBI Taxonomy" id="2217670"/>
    <lineage>
        <taxon>Bacteria</taxon>
        <taxon>Pseudomonadati</taxon>
        <taxon>Bacteroidota</taxon>
        <taxon>Flavobacteriia</taxon>
        <taxon>Flavobacteriales</taxon>
        <taxon>Flavobacteriaceae</taxon>
        <taxon>Flavobacterium</taxon>
    </lineage>
</organism>
<dbReference type="AlphaFoldDB" id="A0A2W7UFJ5"/>
<evidence type="ECO:0000313" key="3">
    <source>
        <dbReference type="Proteomes" id="UP000249177"/>
    </source>
</evidence>
<dbReference type="EMBL" id="QKXH01000004">
    <property type="protein sequence ID" value="PZX93937.1"/>
    <property type="molecule type" value="Genomic_DNA"/>
</dbReference>
<evidence type="ECO:0000313" key="2">
    <source>
        <dbReference type="EMBL" id="PZX93937.1"/>
    </source>
</evidence>
<keyword evidence="1" id="KW-0732">Signal</keyword>
<name>A0A2W7UFJ5_9FLAO</name>
<keyword evidence="3" id="KW-1185">Reference proteome</keyword>
<evidence type="ECO:0008006" key="4">
    <source>
        <dbReference type="Google" id="ProtNLM"/>
    </source>
</evidence>
<comment type="caution">
    <text evidence="2">The sequence shown here is derived from an EMBL/GenBank/DDBJ whole genome shotgun (WGS) entry which is preliminary data.</text>
</comment>
<protein>
    <recommendedName>
        <fullName evidence="4">DUF4412 domain-containing protein</fullName>
    </recommendedName>
</protein>
<feature type="chain" id="PRO_5016084571" description="DUF4412 domain-containing protein" evidence="1">
    <location>
        <begin position="20"/>
        <end position="279"/>
    </location>
</feature>
<proteinExistence type="predicted"/>
<evidence type="ECO:0000256" key="1">
    <source>
        <dbReference type="SAM" id="SignalP"/>
    </source>
</evidence>
<reference evidence="2 3" key="1">
    <citation type="submission" date="2018-06" db="EMBL/GenBank/DDBJ databases">
        <title>Flavobacterium sp IMCC34762, genome.</title>
        <authorList>
            <person name="Joung Y."/>
            <person name="Cho J."/>
            <person name="Song J."/>
        </authorList>
    </citation>
    <scope>NUCLEOTIDE SEQUENCE [LARGE SCALE GENOMIC DNA]</scope>
    <source>
        <strain evidence="2 3">IMCC34762</strain>
    </source>
</reference>
<sequence>MWFVIVFLVLLFSFDSSQAQIWKQVQKAAEQHAMNKASQKVNKEMDKAVDSSVDQNVDSSANQNVNMNDAILGYGKNRVDASVVPNSYVFSWKYVMEIKSDESKAMNADYLLEPNASYFGFNVGQDEGQSMLMIMDTKNRITVSCFGSGKDKMASASKMADYSEMAKREGEKSKFTYKALPNKIFLGYNCKGIQATNDEYDIVFYYTNEAKVSFGDMFKNQKKWKMPDALAGYFKPDEKTLLMDMSMKDLKNKGKVTTMKCVSLEKNAYVFNKADYKFM</sequence>
<gene>
    <name evidence="2" type="ORF">DOS84_08315</name>
</gene>
<feature type="signal peptide" evidence="1">
    <location>
        <begin position="1"/>
        <end position="19"/>
    </location>
</feature>
<accession>A0A2W7UFJ5</accession>